<dbReference type="Gene3D" id="3.40.50.720">
    <property type="entry name" value="NAD(P)-binding Rossmann-like Domain"/>
    <property type="match status" value="1"/>
</dbReference>
<dbReference type="PANTHER" id="PTHR47711:SF2">
    <property type="entry name" value="PROTEIN PLASTID TRANSCRIPTIONALLY ACTIVE 16, CHLOROPLASTIC"/>
    <property type="match status" value="1"/>
</dbReference>
<dbReference type="PANTHER" id="PTHR47711">
    <property type="entry name" value="PROTEIN PLASTID TRANSCRIPTIONALLY ACTIVE 16, CHLOROPLASTIC"/>
    <property type="match status" value="1"/>
</dbReference>
<dbReference type="OrthoDB" id="514963at2759"/>
<dbReference type="EMBL" id="BFEA01000501">
    <property type="protein sequence ID" value="GBG85025.1"/>
    <property type="molecule type" value="Genomic_DNA"/>
</dbReference>
<organism evidence="4 5">
    <name type="scientific">Chara braunii</name>
    <name type="common">Braun's stonewort</name>
    <dbReference type="NCBI Taxonomy" id="69332"/>
    <lineage>
        <taxon>Eukaryota</taxon>
        <taxon>Viridiplantae</taxon>
        <taxon>Streptophyta</taxon>
        <taxon>Charophyceae</taxon>
        <taxon>Charales</taxon>
        <taxon>Characeae</taxon>
        <taxon>Chara</taxon>
    </lineage>
</organism>
<reference evidence="4 5" key="1">
    <citation type="journal article" date="2018" name="Cell">
        <title>The Chara Genome: Secondary Complexity and Implications for Plant Terrestrialization.</title>
        <authorList>
            <person name="Nishiyama T."/>
            <person name="Sakayama H."/>
            <person name="Vries J.D."/>
            <person name="Buschmann H."/>
            <person name="Saint-Marcoux D."/>
            <person name="Ullrich K.K."/>
            <person name="Haas F.B."/>
            <person name="Vanderstraeten L."/>
            <person name="Becker D."/>
            <person name="Lang D."/>
            <person name="Vosolsobe S."/>
            <person name="Rombauts S."/>
            <person name="Wilhelmsson P.K.I."/>
            <person name="Janitza P."/>
            <person name="Kern R."/>
            <person name="Heyl A."/>
            <person name="Rumpler F."/>
            <person name="Villalobos L.I.A.C."/>
            <person name="Clay J.M."/>
            <person name="Skokan R."/>
            <person name="Toyoda A."/>
            <person name="Suzuki Y."/>
            <person name="Kagoshima H."/>
            <person name="Schijlen E."/>
            <person name="Tajeshwar N."/>
            <person name="Catarino B."/>
            <person name="Hetherington A.J."/>
            <person name="Saltykova A."/>
            <person name="Bonnot C."/>
            <person name="Breuninger H."/>
            <person name="Symeonidi A."/>
            <person name="Radhakrishnan G.V."/>
            <person name="Van Nieuwerburgh F."/>
            <person name="Deforce D."/>
            <person name="Chang C."/>
            <person name="Karol K.G."/>
            <person name="Hedrich R."/>
            <person name="Ulvskov P."/>
            <person name="Glockner G."/>
            <person name="Delwiche C.F."/>
            <person name="Petrasek J."/>
            <person name="Van de Peer Y."/>
            <person name="Friml J."/>
            <person name="Beilby M."/>
            <person name="Dolan L."/>
            <person name="Kohara Y."/>
            <person name="Sugano S."/>
            <person name="Fujiyama A."/>
            <person name="Delaux P.-M."/>
            <person name="Quint M."/>
            <person name="TheiBen G."/>
            <person name="Hagemann M."/>
            <person name="Harholt J."/>
            <person name="Dunand C."/>
            <person name="Zachgo S."/>
            <person name="Langdale J."/>
            <person name="Maumus F."/>
            <person name="Straeten D.V.D."/>
            <person name="Gould S.B."/>
            <person name="Rensing S.A."/>
        </authorList>
    </citation>
    <scope>NUCLEOTIDE SEQUENCE [LARGE SCALE GENOMIC DNA]</scope>
    <source>
        <strain evidence="4 5">S276</strain>
    </source>
</reference>
<evidence type="ECO:0000256" key="1">
    <source>
        <dbReference type="SAM" id="Coils"/>
    </source>
</evidence>
<evidence type="ECO:0000259" key="3">
    <source>
        <dbReference type="Pfam" id="PF13460"/>
    </source>
</evidence>
<comment type="caution">
    <text evidence="4">The sequence shown here is derived from an EMBL/GenBank/DDBJ whole genome shotgun (WGS) entry which is preliminary data.</text>
</comment>
<dbReference type="SUPFAM" id="SSF51735">
    <property type="entry name" value="NAD(P)-binding Rossmann-fold domains"/>
    <property type="match status" value="1"/>
</dbReference>
<protein>
    <recommendedName>
        <fullName evidence="3">NAD(P)-binding domain-containing protein</fullName>
    </recommendedName>
</protein>
<feature type="domain" description="NAD(P)-binding" evidence="3">
    <location>
        <begin position="183"/>
        <end position="388"/>
    </location>
</feature>
<dbReference type="Proteomes" id="UP000265515">
    <property type="component" value="Unassembled WGS sequence"/>
</dbReference>
<keyword evidence="1" id="KW-0175">Coiled coil</keyword>
<dbReference type="Pfam" id="PF13460">
    <property type="entry name" value="NAD_binding_10"/>
    <property type="match status" value="1"/>
</dbReference>
<dbReference type="Gramene" id="GBG85025">
    <property type="protein sequence ID" value="GBG85025"/>
    <property type="gene ID" value="CBR_g39489"/>
</dbReference>
<dbReference type="InterPro" id="IPR036291">
    <property type="entry name" value="NAD(P)-bd_dom_sf"/>
</dbReference>
<name>A0A388LRZ7_CHABU</name>
<proteinExistence type="predicted"/>
<dbReference type="AlphaFoldDB" id="A0A388LRZ7"/>
<keyword evidence="5" id="KW-1185">Reference proteome</keyword>
<gene>
    <name evidence="4" type="ORF">CBR_g39489</name>
</gene>
<feature type="region of interest" description="Disordered" evidence="2">
    <location>
        <begin position="570"/>
        <end position="654"/>
    </location>
</feature>
<dbReference type="InterPro" id="IPR016040">
    <property type="entry name" value="NAD(P)-bd_dom"/>
</dbReference>
<evidence type="ECO:0000313" key="5">
    <source>
        <dbReference type="Proteomes" id="UP000265515"/>
    </source>
</evidence>
<evidence type="ECO:0000256" key="2">
    <source>
        <dbReference type="SAM" id="MobiDB-lite"/>
    </source>
</evidence>
<dbReference type="STRING" id="69332.A0A388LRZ7"/>
<accession>A0A388LRZ7</accession>
<sequence length="654" mass="67606">MAIRVVAHTRATGLAISECCPLRGQEGCETVSVVQAQGKRSAFARFDGLRCVANSEKCAPAGRSNVGGSRRRAQRGRALIRAAAAGEEPVWKRVGAQIGRLGTTSGRSAPKGEDEEAEPRAGLLSLGANWGKRNGGAASGLTLSSADRKKDGGGGTMILRTAGAGIFGGRGRKADPSTVFVAGATGQTGVRIVKELLRAGFSVRAGVPDLEEAEQVASIASKYELITRDEAKRLNVVQCDQSDDESIAAAIGNAGKVVITVGPQENGPRGKFEVKDALTMVDAVAKARATHFVLVSKSGSSAGGGGGLFGFLSALSGGGSGVANEQKLIDKLVESGLTYTVMRTGPTESVDDSYATQANVIVESEGTLKTFSTVSKIQVAEVLATALATAGLSENKVFEVSASADAPAKSVEELLSALPVDGRRQALEEARAMAEAEEREREAKARAEADAKAAAEQAQAALQAAAELEAEAKKLTAMEAKAAAAAAAAAAKAQAASSEVQELSVKAKETGFNFSFMGTRAGSGLNLGAIFASGSQKTLEATEEEFEEESPAAALKKALKLPAFPTPGKIDLGSWAPKLGKRADDDDKPQEAASARKSLRPATKSQESSTKRRPTPKVSQPPSRPKAEPQLKPAGTTSVLGGLFKQETVYIDDE</sequence>
<evidence type="ECO:0000313" key="4">
    <source>
        <dbReference type="EMBL" id="GBG85025.1"/>
    </source>
</evidence>
<feature type="coiled-coil region" evidence="1">
    <location>
        <begin position="420"/>
        <end position="485"/>
    </location>
</feature>
<dbReference type="OMA" id="ANSEKCA"/>